<keyword evidence="6" id="KW-0675">Receptor</keyword>
<evidence type="ECO:0000256" key="6">
    <source>
        <dbReference type="ARBA" id="ARBA00023170"/>
    </source>
</evidence>
<keyword evidence="5 8" id="KW-0472">Membrane</keyword>
<dbReference type="GO" id="GO:0005886">
    <property type="term" value="C:plasma membrane"/>
    <property type="evidence" value="ECO:0007669"/>
    <property type="project" value="UniProtKB-SubCell"/>
</dbReference>
<dbReference type="PaxDb" id="6945-B7PMM8"/>
<evidence type="ECO:0000256" key="3">
    <source>
        <dbReference type="ARBA" id="ARBA00022692"/>
    </source>
</evidence>
<name>B7PMM8_IXOSC</name>
<dbReference type="VEuPathDB" id="VectorBase:ISCP_015966"/>
<dbReference type="EnsemblMetazoa" id="ISCW006096-RA">
    <property type="protein sequence ID" value="ISCW006096-PA"/>
    <property type="gene ID" value="ISCW006096"/>
</dbReference>
<keyword evidence="11" id="KW-1185">Reference proteome</keyword>
<evidence type="ECO:0000256" key="8">
    <source>
        <dbReference type="SAM" id="Phobius"/>
    </source>
</evidence>
<sequence>MVGKVVSTEGRLRQLHFPGVLYYGTSVFYTARNPSSRADALLREAPMTIFTFLLVSIAACVLFFCLFNYISGRKLLGDIQDAVLVLVSTAMLFSYPVPKRFQRGLAGRIVLFCWMVGGFSFAIYFQSLLTSSLSSGYYWDADDTLEKLYPKLESGRVLPCVTRNTYFERLLRGSDGKQDIIGAMAAARRRSPDKDSTVSDTEQGCMDKVVRGGHVFVSSDLGVCVQASYGNTVTRGKDAIHTLYGSTPMKKDSPLRDSYGHLLARIFETGWELRQASMESWNCSRFGDKGVSLVAHDVRQFLWPYYVCCVAAAIVLAVEC</sequence>
<accession>B7PMM8</accession>
<dbReference type="EMBL" id="DS748397">
    <property type="protein sequence ID" value="EEC07850.1"/>
    <property type="molecule type" value="Genomic_DNA"/>
</dbReference>
<dbReference type="EMBL" id="ABJB010233331">
    <property type="status" value="NOT_ANNOTATED_CDS"/>
    <property type="molecule type" value="Genomic_DNA"/>
</dbReference>
<evidence type="ECO:0000256" key="5">
    <source>
        <dbReference type="ARBA" id="ARBA00023136"/>
    </source>
</evidence>
<feature type="transmembrane region" description="Helical" evidence="8">
    <location>
        <begin position="105"/>
        <end position="125"/>
    </location>
</feature>
<keyword evidence="3 8" id="KW-0812">Transmembrane</keyword>
<gene>
    <name evidence="9" type="ORF">IscW_ISCW006096</name>
</gene>
<reference evidence="9 11" key="1">
    <citation type="submission" date="2008-03" db="EMBL/GenBank/DDBJ databases">
        <title>Annotation of Ixodes scapularis.</title>
        <authorList>
            <consortium name="Ixodes scapularis Genome Project Consortium"/>
            <person name="Caler E."/>
            <person name="Hannick L.I."/>
            <person name="Bidwell S."/>
            <person name="Joardar V."/>
            <person name="Thiagarajan M."/>
            <person name="Amedeo P."/>
            <person name="Galinsky K.J."/>
            <person name="Schobel S."/>
            <person name="Inman J."/>
            <person name="Hostetler J."/>
            <person name="Miller J."/>
            <person name="Hammond M."/>
            <person name="Megy K."/>
            <person name="Lawson D."/>
            <person name="Kodira C."/>
            <person name="Sutton G."/>
            <person name="Meyer J."/>
            <person name="Hill C.A."/>
            <person name="Birren B."/>
            <person name="Nene V."/>
            <person name="Collins F."/>
            <person name="Alarcon-Chaidez F."/>
            <person name="Wikel S."/>
            <person name="Strausberg R."/>
        </authorList>
    </citation>
    <scope>NUCLEOTIDE SEQUENCE [LARGE SCALE GENOMIC DNA]</scope>
    <source>
        <strain evidence="11">Wikel</strain>
        <strain evidence="9">Wikel colony</strain>
    </source>
</reference>
<evidence type="ECO:0000313" key="11">
    <source>
        <dbReference type="Proteomes" id="UP000001555"/>
    </source>
</evidence>
<dbReference type="PANTHER" id="PTHR42643:SF38">
    <property type="entry name" value="IONOTROPIC RECEPTOR 100A"/>
    <property type="match status" value="1"/>
</dbReference>
<evidence type="ECO:0000313" key="10">
    <source>
        <dbReference type="EnsemblMetazoa" id="ISCW006096-PA"/>
    </source>
</evidence>
<organism>
    <name type="scientific">Ixodes scapularis</name>
    <name type="common">Black-legged tick</name>
    <name type="synonym">Deer tick</name>
    <dbReference type="NCBI Taxonomy" id="6945"/>
    <lineage>
        <taxon>Eukaryota</taxon>
        <taxon>Metazoa</taxon>
        <taxon>Ecdysozoa</taxon>
        <taxon>Arthropoda</taxon>
        <taxon>Chelicerata</taxon>
        <taxon>Arachnida</taxon>
        <taxon>Acari</taxon>
        <taxon>Parasitiformes</taxon>
        <taxon>Ixodida</taxon>
        <taxon>Ixodoidea</taxon>
        <taxon>Ixodidae</taxon>
        <taxon>Ixodinae</taxon>
        <taxon>Ixodes</taxon>
    </lineage>
</organism>
<keyword evidence="4 8" id="KW-1133">Transmembrane helix</keyword>
<evidence type="ECO:0000256" key="7">
    <source>
        <dbReference type="ARBA" id="ARBA00023180"/>
    </source>
</evidence>
<dbReference type="VEuPathDB" id="VectorBase:ISCW006096"/>
<evidence type="ECO:0000313" key="9">
    <source>
        <dbReference type="EMBL" id="EEC07850.1"/>
    </source>
</evidence>
<evidence type="ECO:0000256" key="4">
    <source>
        <dbReference type="ARBA" id="ARBA00022989"/>
    </source>
</evidence>
<feature type="transmembrane region" description="Helical" evidence="8">
    <location>
        <begin position="47"/>
        <end position="70"/>
    </location>
</feature>
<dbReference type="HOGENOM" id="CLU_772295_0_0_1"/>
<reference evidence="10" key="2">
    <citation type="submission" date="2020-05" db="UniProtKB">
        <authorList>
            <consortium name="EnsemblMetazoa"/>
        </authorList>
    </citation>
    <scope>IDENTIFICATION</scope>
    <source>
        <strain evidence="10">wikel</strain>
    </source>
</reference>
<proteinExistence type="predicted"/>
<dbReference type="InParanoid" id="B7PMM8"/>
<dbReference type="InterPro" id="IPR052192">
    <property type="entry name" value="Insect_Ionotropic_Sensory_Rcpt"/>
</dbReference>
<protein>
    <submittedName>
        <fullName evidence="9 10">Uncharacterized protein</fullName>
    </submittedName>
</protein>
<dbReference type="OrthoDB" id="10606997at2759"/>
<keyword evidence="2" id="KW-1003">Cell membrane</keyword>
<comment type="subcellular location">
    <subcellularLocation>
        <location evidence="1">Cell membrane</location>
        <topology evidence="1">Multi-pass membrane protein</topology>
    </subcellularLocation>
</comment>
<evidence type="ECO:0000256" key="2">
    <source>
        <dbReference type="ARBA" id="ARBA00022475"/>
    </source>
</evidence>
<dbReference type="AlphaFoldDB" id="B7PMM8"/>
<evidence type="ECO:0000256" key="1">
    <source>
        <dbReference type="ARBA" id="ARBA00004651"/>
    </source>
</evidence>
<dbReference type="Proteomes" id="UP000001555">
    <property type="component" value="Unassembled WGS sequence"/>
</dbReference>
<dbReference type="VEuPathDB" id="VectorBase:ISCI006096"/>
<dbReference type="PANTHER" id="PTHR42643">
    <property type="entry name" value="IONOTROPIC RECEPTOR 20A-RELATED"/>
    <property type="match status" value="1"/>
</dbReference>
<keyword evidence="7" id="KW-0325">Glycoprotein</keyword>